<evidence type="ECO:0000313" key="4">
    <source>
        <dbReference type="EMBL" id="KAK4032712.1"/>
    </source>
</evidence>
<keyword evidence="5" id="KW-1185">Reference proteome</keyword>
<evidence type="ECO:0000256" key="2">
    <source>
        <dbReference type="ARBA" id="ARBA00022857"/>
    </source>
</evidence>
<dbReference type="PRINTS" id="PR00081">
    <property type="entry name" value="GDHRDH"/>
</dbReference>
<dbReference type="EMBL" id="MU854582">
    <property type="protein sequence ID" value="KAK4032712.1"/>
    <property type="molecule type" value="Genomic_DNA"/>
</dbReference>
<dbReference type="Pfam" id="PF00106">
    <property type="entry name" value="adh_short"/>
    <property type="match status" value="1"/>
</dbReference>
<gene>
    <name evidence="4" type="ORF">C8A01DRAFT_40854</name>
</gene>
<reference evidence="5" key="1">
    <citation type="journal article" date="2023" name="Mol. Phylogenet. Evol.">
        <title>Genome-scale phylogeny and comparative genomics of the fungal order Sordariales.</title>
        <authorList>
            <person name="Hensen N."/>
            <person name="Bonometti L."/>
            <person name="Westerberg I."/>
            <person name="Brannstrom I.O."/>
            <person name="Guillou S."/>
            <person name="Cros-Aarteil S."/>
            <person name="Calhoun S."/>
            <person name="Haridas S."/>
            <person name="Kuo A."/>
            <person name="Mondo S."/>
            <person name="Pangilinan J."/>
            <person name="Riley R."/>
            <person name="LaButti K."/>
            <person name="Andreopoulos B."/>
            <person name="Lipzen A."/>
            <person name="Chen C."/>
            <person name="Yan M."/>
            <person name="Daum C."/>
            <person name="Ng V."/>
            <person name="Clum A."/>
            <person name="Steindorff A."/>
            <person name="Ohm R.A."/>
            <person name="Martin F."/>
            <person name="Silar P."/>
            <person name="Natvig D.O."/>
            <person name="Lalanne C."/>
            <person name="Gautier V."/>
            <person name="Ament-Velasquez S.L."/>
            <person name="Kruys A."/>
            <person name="Hutchinson M.I."/>
            <person name="Powell A.J."/>
            <person name="Barry K."/>
            <person name="Miller A.N."/>
            <person name="Grigoriev I.V."/>
            <person name="Debuchy R."/>
            <person name="Gladieux P."/>
            <person name="Hiltunen Thoren M."/>
            <person name="Johannesson H."/>
        </authorList>
    </citation>
    <scope>NUCLEOTIDE SEQUENCE [LARGE SCALE GENOMIC DNA]</scope>
    <source>
        <strain evidence="5">CBS 284.82</strain>
    </source>
</reference>
<evidence type="ECO:0000313" key="5">
    <source>
        <dbReference type="Proteomes" id="UP001303115"/>
    </source>
</evidence>
<dbReference type="GO" id="GO:0016491">
    <property type="term" value="F:oxidoreductase activity"/>
    <property type="evidence" value="ECO:0007669"/>
    <property type="project" value="UniProtKB-KW"/>
</dbReference>
<dbReference type="PANTHER" id="PTHR24320:SF282">
    <property type="entry name" value="WW DOMAIN-CONTAINING OXIDOREDUCTASE"/>
    <property type="match status" value="1"/>
</dbReference>
<dbReference type="InterPro" id="IPR002347">
    <property type="entry name" value="SDR_fam"/>
</dbReference>
<organism evidence="4 5">
    <name type="scientific">Parachaetomium inaequale</name>
    <dbReference type="NCBI Taxonomy" id="2588326"/>
    <lineage>
        <taxon>Eukaryota</taxon>
        <taxon>Fungi</taxon>
        <taxon>Dikarya</taxon>
        <taxon>Ascomycota</taxon>
        <taxon>Pezizomycotina</taxon>
        <taxon>Sordariomycetes</taxon>
        <taxon>Sordariomycetidae</taxon>
        <taxon>Sordariales</taxon>
        <taxon>Chaetomiaceae</taxon>
        <taxon>Parachaetomium</taxon>
    </lineage>
</organism>
<keyword evidence="2" id="KW-0521">NADP</keyword>
<comment type="similarity">
    <text evidence="1">Belongs to the short-chain dehydrogenases/reductases (SDR) family.</text>
</comment>
<evidence type="ECO:0000256" key="3">
    <source>
        <dbReference type="ARBA" id="ARBA00023002"/>
    </source>
</evidence>
<dbReference type="InterPro" id="IPR036291">
    <property type="entry name" value="NAD(P)-bd_dom_sf"/>
</dbReference>
<dbReference type="Proteomes" id="UP001303115">
    <property type="component" value="Unassembled WGS sequence"/>
</dbReference>
<evidence type="ECO:0008006" key="6">
    <source>
        <dbReference type="Google" id="ProtNLM"/>
    </source>
</evidence>
<dbReference type="PANTHER" id="PTHR24320">
    <property type="entry name" value="RETINOL DEHYDROGENASE"/>
    <property type="match status" value="1"/>
</dbReference>
<proteinExistence type="inferred from homology"/>
<evidence type="ECO:0000256" key="1">
    <source>
        <dbReference type="ARBA" id="ARBA00006484"/>
    </source>
</evidence>
<name>A0AAN6SMF7_9PEZI</name>
<accession>A0AAN6SMF7</accession>
<dbReference type="Gene3D" id="3.40.50.720">
    <property type="entry name" value="NAD(P)-binding Rossmann-like Domain"/>
    <property type="match status" value="1"/>
</dbReference>
<sequence>MFWSNKSVPFNAAKDIPPLDGKVILITGGNVGLGKQAVLEYARHNPRLIWLAARSVQKANAAADEIRLQVPNAPIQVLELDLASFASIKEAAATVLSTSPRLDILMLNAGIMAAPPGLTADGYELQFGTNHMGHALLTKLLLPLLTRTATPDTTNPRPDVRIITLSSHGHVYASKPGIAFPTLKTRAEPMGALGRYYQSKLANVLWARQLARAYPQFTVASIHPGVVQTNLLENAAGAPAVVRAITKVVVGLGLLTPVEQGVRNQLWASVAPVRDGESGVVSGEYYEPVGVAGMGSRDGRDEGLARRLWEWTEGELEGHVV</sequence>
<keyword evidence="3" id="KW-0560">Oxidoreductase</keyword>
<protein>
    <recommendedName>
        <fullName evidence="6">Short-chain dehydrogenase/reductase</fullName>
    </recommendedName>
</protein>
<dbReference type="AlphaFoldDB" id="A0AAN6SMF7"/>
<dbReference type="SUPFAM" id="SSF51735">
    <property type="entry name" value="NAD(P)-binding Rossmann-fold domains"/>
    <property type="match status" value="1"/>
</dbReference>
<comment type="caution">
    <text evidence="4">The sequence shown here is derived from an EMBL/GenBank/DDBJ whole genome shotgun (WGS) entry which is preliminary data.</text>
</comment>